<organism evidence="8 10">
    <name type="scientific">[Clostridium] leptum DSM 753</name>
    <dbReference type="NCBI Taxonomy" id="428125"/>
    <lineage>
        <taxon>Bacteria</taxon>
        <taxon>Bacillati</taxon>
        <taxon>Bacillota</taxon>
        <taxon>Clostridia</taxon>
        <taxon>Eubacteriales</taxon>
        <taxon>Oscillospiraceae</taxon>
        <taxon>Oscillospiraceae incertae sedis</taxon>
    </lineage>
</organism>
<dbReference type="PANTHER" id="PTHR30481:SF3">
    <property type="entry name" value="DNA ADENINE METHYLASE"/>
    <property type="match status" value="1"/>
</dbReference>
<comment type="catalytic activity">
    <reaction evidence="6 7">
        <text>a 2'-deoxyadenosine in DNA + S-adenosyl-L-methionine = an N(6)-methyl-2'-deoxyadenosine in DNA + S-adenosyl-L-homocysteine + H(+)</text>
        <dbReference type="Rhea" id="RHEA:15197"/>
        <dbReference type="Rhea" id="RHEA-COMP:12418"/>
        <dbReference type="Rhea" id="RHEA-COMP:12419"/>
        <dbReference type="ChEBI" id="CHEBI:15378"/>
        <dbReference type="ChEBI" id="CHEBI:57856"/>
        <dbReference type="ChEBI" id="CHEBI:59789"/>
        <dbReference type="ChEBI" id="CHEBI:90615"/>
        <dbReference type="ChEBI" id="CHEBI:90616"/>
        <dbReference type="EC" id="2.1.1.72"/>
    </reaction>
</comment>
<keyword evidence="11" id="KW-1185">Reference proteome</keyword>
<protein>
    <recommendedName>
        <fullName evidence="2 7">Site-specific DNA-methyltransferase (adenine-specific)</fullName>
        <ecNumber evidence="2 7">2.1.1.72</ecNumber>
    </recommendedName>
</protein>
<dbReference type="eggNOG" id="COG3392">
    <property type="taxonomic scope" value="Bacteria"/>
</dbReference>
<dbReference type="Gene3D" id="3.40.50.150">
    <property type="entry name" value="Vaccinia Virus protein VP39"/>
    <property type="match status" value="2"/>
</dbReference>
<evidence type="ECO:0000256" key="1">
    <source>
        <dbReference type="ARBA" id="ARBA00006594"/>
    </source>
</evidence>
<evidence type="ECO:0000313" key="10">
    <source>
        <dbReference type="Proteomes" id="UP000003490"/>
    </source>
</evidence>
<comment type="similarity">
    <text evidence="1 7">Belongs to the N(4)/N(6)-methyltransferase family.</text>
</comment>
<dbReference type="PRINTS" id="PR00505">
    <property type="entry name" value="D12N6MTFRASE"/>
</dbReference>
<dbReference type="Proteomes" id="UP000003490">
    <property type="component" value="Unassembled WGS sequence"/>
</dbReference>
<evidence type="ECO:0000256" key="3">
    <source>
        <dbReference type="ARBA" id="ARBA00022603"/>
    </source>
</evidence>
<dbReference type="GO" id="GO:0009307">
    <property type="term" value="P:DNA restriction-modification system"/>
    <property type="evidence" value="ECO:0007669"/>
    <property type="project" value="InterPro"/>
</dbReference>
<sequence>MRFIGGKTLLLDHIKRVLQENTDGTERVFCDIFSGTGTVARYFKPDYEIISNDLLHFSYAIQKATVENNSVPQFKKLKELGILDPFSFLEETKISNPEAVPEQFFITQNYSPNEHCSRMYLSPQNAKRIDFIRNTIESWKTAGLLNENEYYYLLAGLIEGVPFVSNITGTYGAYLKRWDKRAYKDFSMIRLEVVDNGYQNRCYNMDSNQLIRQIEGDILYLDPPYNSRQYAPNYHLLETVSRYDRPHITGVTGMRPYEGQKSAFCVKSQVSQAFEELVARAKFDHLVLSYSTEGLMTAQEIERILKKRGLENSYRRYDIPYKKYKSKIPSDESNLKEYIFYIRKKVRHTKVYQIRTNPLSNKAVATKKYLKSPLNYIGGKYKLLPQILPLFPKEISSFVDLFSGGANVAINVSADRIVCNDINSKIIELFQTFQSMELEEILRRIDRNIEEFQLSKVNEQSFLEFRDYYNRTGDPIDLYTLTCFSFNYQFRFNNRLEYNNPFGRNRSQFSQQMRSNLIAFVEKLQNSPVTFVNKDFTLFDLEGLGPQDMIYCDPPYLITTGSYNDGNRGFQDWNREKELQLLAFLDRANERNIRFALSNVLEHKGQTNELLLAWSKRYRVIDLTSSYSNSSYNTQRGSSREVLIVNYDKEGLYDSFNPHRGQKV</sequence>
<name>A7VV47_9FIRM</name>
<dbReference type="OrthoDB" id="9804186at2"/>
<evidence type="ECO:0000313" key="9">
    <source>
        <dbReference type="EMBL" id="PEQ23672.1"/>
    </source>
</evidence>
<dbReference type="Proteomes" id="UP000220611">
    <property type="component" value="Unassembled WGS sequence"/>
</dbReference>
<dbReference type="InterPro" id="IPR012327">
    <property type="entry name" value="MeTrfase_D12"/>
</dbReference>
<evidence type="ECO:0000256" key="5">
    <source>
        <dbReference type="ARBA" id="ARBA00022691"/>
    </source>
</evidence>
<gene>
    <name evidence="8" type="primary">fokIM</name>
    <name evidence="9" type="ORF">CH238_12600</name>
    <name evidence="8" type="ORF">CLOLEP_02452</name>
</gene>
<evidence type="ECO:0000256" key="4">
    <source>
        <dbReference type="ARBA" id="ARBA00022679"/>
    </source>
</evidence>
<dbReference type="PIRSF" id="PIRSF036638">
    <property type="entry name" value="M_m6A_StsI"/>
    <property type="match status" value="1"/>
</dbReference>
<dbReference type="PANTHER" id="PTHR30481">
    <property type="entry name" value="DNA ADENINE METHYLASE"/>
    <property type="match status" value="1"/>
</dbReference>
<reference evidence="8 10" key="2">
    <citation type="submission" date="2007-08" db="EMBL/GenBank/DDBJ databases">
        <authorList>
            <person name="Fulton L."/>
            <person name="Clifton S."/>
            <person name="Fulton B."/>
            <person name="Xu J."/>
            <person name="Minx P."/>
            <person name="Pepin K.H."/>
            <person name="Johnson M."/>
            <person name="Thiruvilangam P."/>
            <person name="Bhonagiri V."/>
            <person name="Nash W.E."/>
            <person name="Wang C."/>
            <person name="Mardis E.R."/>
            <person name="Wilson R.K."/>
        </authorList>
    </citation>
    <scope>NUCLEOTIDE SEQUENCE [LARGE SCALE GENOMIC DNA]</scope>
    <source>
        <strain evidence="8 10">DSM 753</strain>
    </source>
</reference>
<dbReference type="GO" id="GO:1904047">
    <property type="term" value="F:S-adenosyl-L-methionine binding"/>
    <property type="evidence" value="ECO:0007669"/>
    <property type="project" value="TreeGrafter"/>
</dbReference>
<evidence type="ECO:0000313" key="8">
    <source>
        <dbReference type="EMBL" id="EDO60847.1"/>
    </source>
</evidence>
<dbReference type="EMBL" id="NOXF01000012">
    <property type="protein sequence ID" value="PEQ23672.1"/>
    <property type="molecule type" value="Genomic_DNA"/>
</dbReference>
<dbReference type="EMBL" id="ABCB02000019">
    <property type="protein sequence ID" value="EDO60847.1"/>
    <property type="molecule type" value="Genomic_DNA"/>
</dbReference>
<keyword evidence="4 7" id="KW-0808">Transferase</keyword>
<dbReference type="InterPro" id="IPR023095">
    <property type="entry name" value="Ade_MeTrfase_dom_2"/>
</dbReference>
<dbReference type="EC" id="2.1.1.72" evidence="2 7"/>
<dbReference type="AlphaFoldDB" id="A7VV47"/>
<dbReference type="REBASE" id="20228">
    <property type="entry name" value="M.CleDORF2452P"/>
</dbReference>
<proteinExistence type="inferred from homology"/>
<keyword evidence="5 7" id="KW-0949">S-adenosyl-L-methionine</keyword>
<evidence type="ECO:0000256" key="6">
    <source>
        <dbReference type="ARBA" id="ARBA00047942"/>
    </source>
</evidence>
<dbReference type="Gene3D" id="1.10.1020.10">
    <property type="entry name" value="Adenine-specific Methyltransferase, Domain 2"/>
    <property type="match status" value="1"/>
</dbReference>
<accession>A7VV47</accession>
<dbReference type="InterPro" id="IPR002052">
    <property type="entry name" value="DNA_methylase_N6_adenine_CS"/>
</dbReference>
<comment type="caution">
    <text evidence="8">The sequence shown here is derived from an EMBL/GenBank/DDBJ whole genome shotgun (WGS) entry which is preliminary data.</text>
</comment>
<dbReference type="HOGENOM" id="CLU_030563_0_0_9"/>
<dbReference type="InterPro" id="IPR029063">
    <property type="entry name" value="SAM-dependent_MTases_sf"/>
</dbReference>
<evidence type="ECO:0000256" key="2">
    <source>
        <dbReference type="ARBA" id="ARBA00011900"/>
    </source>
</evidence>
<dbReference type="GO" id="GO:0006298">
    <property type="term" value="P:mismatch repair"/>
    <property type="evidence" value="ECO:0007669"/>
    <property type="project" value="TreeGrafter"/>
</dbReference>
<keyword evidence="3 7" id="KW-0489">Methyltransferase</keyword>
<dbReference type="InterPro" id="IPR012186">
    <property type="entry name" value="Ade-mod_methylase_MStsI"/>
</dbReference>
<dbReference type="NCBIfam" id="TIGR00571">
    <property type="entry name" value="dam"/>
    <property type="match status" value="1"/>
</dbReference>
<reference evidence="9 11" key="3">
    <citation type="submission" date="2017-07" db="EMBL/GenBank/DDBJ databases">
        <title>Prevalence of linear plasmids in Cutibacterium (Propionibacterium) acnes isolates obtained from prostatic tissue.</title>
        <authorList>
            <person name="Davidsson S."/>
            <person name="Carlsson J."/>
            <person name="Molling P."/>
            <person name="Andren O."/>
            <person name="Andersson S.-O."/>
            <person name="Brzuszkiewicz E."/>
            <person name="Poehlein A."/>
            <person name="Al-Zeer M."/>
            <person name="Brinkmann V."/>
            <person name="Scavenius C."/>
            <person name="Nazipi S."/>
            <person name="Soderquist B."/>
            <person name="Bruggemann H."/>
        </authorList>
    </citation>
    <scope>NUCLEOTIDE SEQUENCE [LARGE SCALE GENOMIC DNA]</scope>
    <source>
        <strain evidence="9 11">DSM 753</strain>
    </source>
</reference>
<dbReference type="GO" id="GO:0032259">
    <property type="term" value="P:methylation"/>
    <property type="evidence" value="ECO:0007669"/>
    <property type="project" value="UniProtKB-KW"/>
</dbReference>
<dbReference type="GO" id="GO:0009007">
    <property type="term" value="F:site-specific DNA-methyltransferase (adenine-specific) activity"/>
    <property type="evidence" value="ECO:0007669"/>
    <property type="project" value="UniProtKB-UniRule"/>
</dbReference>
<dbReference type="GO" id="GO:0043565">
    <property type="term" value="F:sequence-specific DNA binding"/>
    <property type="evidence" value="ECO:0007669"/>
    <property type="project" value="TreeGrafter"/>
</dbReference>
<dbReference type="PROSITE" id="PS00092">
    <property type="entry name" value="N6_MTASE"/>
    <property type="match status" value="2"/>
</dbReference>
<reference evidence="8 10" key="1">
    <citation type="submission" date="2007-08" db="EMBL/GenBank/DDBJ databases">
        <title>Draft genome sequence of Clostridium leptum (DSM 753).</title>
        <authorList>
            <person name="Sudarsanam P."/>
            <person name="Ley R."/>
            <person name="Guruge J."/>
            <person name="Turnbaugh P.J."/>
            <person name="Mahowald M."/>
            <person name="Liep D."/>
            <person name="Gordon J."/>
        </authorList>
    </citation>
    <scope>NUCLEOTIDE SEQUENCE [LARGE SCALE GENOMIC DNA]</scope>
    <source>
        <strain evidence="8 10">DSM 753</strain>
    </source>
</reference>
<dbReference type="Pfam" id="PF02086">
    <property type="entry name" value="MethyltransfD12"/>
    <property type="match status" value="2"/>
</dbReference>
<dbReference type="SUPFAM" id="SSF53335">
    <property type="entry name" value="S-adenosyl-L-methionine-dependent methyltransferases"/>
    <property type="match status" value="2"/>
</dbReference>
<dbReference type="eggNOG" id="COG0338">
    <property type="taxonomic scope" value="Bacteria"/>
</dbReference>
<evidence type="ECO:0000256" key="7">
    <source>
        <dbReference type="RuleBase" id="RU361257"/>
    </source>
</evidence>
<evidence type="ECO:0000313" key="11">
    <source>
        <dbReference type="Proteomes" id="UP000220611"/>
    </source>
</evidence>